<comment type="caution">
    <text evidence="3">The sequence shown here is derived from an EMBL/GenBank/DDBJ whole genome shotgun (WGS) entry which is preliminary data.</text>
</comment>
<name>X1MXQ5_9ZZZZ</name>
<evidence type="ECO:0000256" key="1">
    <source>
        <dbReference type="ARBA" id="ARBA00005662"/>
    </source>
</evidence>
<proteinExistence type="inferred from homology"/>
<dbReference type="PANTHER" id="PTHR33393">
    <property type="entry name" value="POLYGLUTAMINE SYNTHESIS ACCESSORY PROTEIN RV0574C-RELATED"/>
    <property type="match status" value="1"/>
</dbReference>
<reference evidence="3" key="1">
    <citation type="journal article" date="2014" name="Front. Microbiol.">
        <title>High frequency of phylogenetically diverse reductive dehalogenase-homologous genes in deep subseafloor sedimentary metagenomes.</title>
        <authorList>
            <person name="Kawai M."/>
            <person name="Futagami T."/>
            <person name="Toyoda A."/>
            <person name="Takaki Y."/>
            <person name="Nishi S."/>
            <person name="Hori S."/>
            <person name="Arai W."/>
            <person name="Tsubouchi T."/>
            <person name="Morono Y."/>
            <person name="Uchiyama I."/>
            <person name="Ito T."/>
            <person name="Fujiyama A."/>
            <person name="Inagaki F."/>
            <person name="Takami H."/>
        </authorList>
    </citation>
    <scope>NUCLEOTIDE SEQUENCE</scope>
    <source>
        <strain evidence="3">Expedition CK06-06</strain>
    </source>
</reference>
<dbReference type="CDD" id="cd07381">
    <property type="entry name" value="MPP_CapA"/>
    <property type="match status" value="1"/>
</dbReference>
<feature type="non-terminal residue" evidence="3">
    <location>
        <position position="1"/>
    </location>
</feature>
<dbReference type="InterPro" id="IPR029052">
    <property type="entry name" value="Metallo-depent_PP-like"/>
</dbReference>
<dbReference type="Pfam" id="PF09587">
    <property type="entry name" value="PGA_cap"/>
    <property type="match status" value="1"/>
</dbReference>
<dbReference type="PANTHER" id="PTHR33393:SF11">
    <property type="entry name" value="POLYGLUTAMINE SYNTHESIS ACCESSORY PROTEIN RV0574C-RELATED"/>
    <property type="match status" value="1"/>
</dbReference>
<gene>
    <name evidence="3" type="ORF">S06H3_22055</name>
</gene>
<feature type="domain" description="Capsule synthesis protein CapA" evidence="2">
    <location>
        <begin position="14"/>
        <end position="236"/>
    </location>
</feature>
<feature type="non-terminal residue" evidence="3">
    <location>
        <position position="236"/>
    </location>
</feature>
<dbReference type="SMART" id="SM00854">
    <property type="entry name" value="PGA_cap"/>
    <property type="match status" value="1"/>
</dbReference>
<organism evidence="3">
    <name type="scientific">marine sediment metagenome</name>
    <dbReference type="NCBI Taxonomy" id="412755"/>
    <lineage>
        <taxon>unclassified sequences</taxon>
        <taxon>metagenomes</taxon>
        <taxon>ecological metagenomes</taxon>
    </lineage>
</organism>
<accession>X1MXQ5</accession>
<protein>
    <recommendedName>
        <fullName evidence="2">Capsule synthesis protein CapA domain-containing protein</fullName>
    </recommendedName>
</protein>
<sequence>HIEKTDTTLKDTITIIGVGDIMLGTNYPSSKYLPPENDCKPLLQSVLTILKDADVTFGNLEGAFLNTGSVAKKCKDTTKCYVFRIPDAYVKCLAEAGFDILSLANNHSYDFGQPGIINTIRLLDENDILYAGLLTHPTSIFIKDNIKFGFCAFSPNSGTCDIRNISNAQRIVRELDKQCDIVIVSFHGGAEGKNHQHITRKIEIFYGENRGNVYEFAHKVIDAGADIVFGHGPHVT</sequence>
<evidence type="ECO:0000259" key="2">
    <source>
        <dbReference type="SMART" id="SM00854"/>
    </source>
</evidence>
<dbReference type="InterPro" id="IPR019079">
    <property type="entry name" value="Capsule_synth_CapA"/>
</dbReference>
<dbReference type="Gene3D" id="3.60.21.10">
    <property type="match status" value="1"/>
</dbReference>
<evidence type="ECO:0000313" key="3">
    <source>
        <dbReference type="EMBL" id="GAI11159.1"/>
    </source>
</evidence>
<dbReference type="InterPro" id="IPR052169">
    <property type="entry name" value="CW_Biosynth-Accessory"/>
</dbReference>
<comment type="similarity">
    <text evidence="1">Belongs to the CapA family.</text>
</comment>
<dbReference type="EMBL" id="BARV01011704">
    <property type="protein sequence ID" value="GAI11159.1"/>
    <property type="molecule type" value="Genomic_DNA"/>
</dbReference>
<dbReference type="AlphaFoldDB" id="X1MXQ5"/>
<dbReference type="SUPFAM" id="SSF56300">
    <property type="entry name" value="Metallo-dependent phosphatases"/>
    <property type="match status" value="1"/>
</dbReference>